<feature type="transmembrane region" description="Helical" evidence="2">
    <location>
        <begin position="49"/>
        <end position="70"/>
    </location>
</feature>
<feature type="transmembrane region" description="Helical" evidence="2">
    <location>
        <begin position="115"/>
        <end position="138"/>
    </location>
</feature>
<dbReference type="Pfam" id="PF13347">
    <property type="entry name" value="MFS_2"/>
    <property type="match status" value="1"/>
</dbReference>
<feature type="transmembrane region" description="Helical" evidence="2">
    <location>
        <begin position="397"/>
        <end position="416"/>
    </location>
</feature>
<comment type="similarity">
    <text evidence="1">Belongs to the sodium:galactoside symporter (TC 2.A.2) family.</text>
</comment>
<reference evidence="3 4" key="1">
    <citation type="submission" date="2018-01" db="EMBL/GenBank/DDBJ databases">
        <title>Genomic Encyclopedia of Archaeal and Bacterial Type Strains, Phase II (KMG-II): from individual species to whole genera.</title>
        <authorList>
            <person name="Goeker M."/>
        </authorList>
    </citation>
    <scope>NUCLEOTIDE SEQUENCE [LARGE SCALE GENOMIC DNA]</scope>
    <source>
        <strain evidence="3 4">DSM 12048</strain>
    </source>
</reference>
<feature type="transmembrane region" description="Helical" evidence="2">
    <location>
        <begin position="159"/>
        <end position="179"/>
    </location>
</feature>
<dbReference type="PANTHER" id="PTHR11328">
    <property type="entry name" value="MAJOR FACILITATOR SUPERFAMILY DOMAIN-CONTAINING PROTEIN"/>
    <property type="match status" value="1"/>
</dbReference>
<dbReference type="InterPro" id="IPR039672">
    <property type="entry name" value="MFS_2"/>
</dbReference>
<gene>
    <name evidence="3" type="ORF">LV82_01500</name>
</gene>
<dbReference type="EMBL" id="PRDS01000004">
    <property type="protein sequence ID" value="PPB80768.1"/>
    <property type="molecule type" value="Genomic_DNA"/>
</dbReference>
<feature type="transmembrane region" description="Helical" evidence="2">
    <location>
        <begin position="185"/>
        <end position="207"/>
    </location>
</feature>
<dbReference type="GO" id="GO:0015293">
    <property type="term" value="F:symporter activity"/>
    <property type="evidence" value="ECO:0007669"/>
    <property type="project" value="InterPro"/>
</dbReference>
<feature type="transmembrane region" description="Helical" evidence="2">
    <location>
        <begin position="292"/>
        <end position="310"/>
    </location>
</feature>
<accession>A0A2S5JHC4</accession>
<evidence type="ECO:0000313" key="3">
    <source>
        <dbReference type="EMBL" id="PPB80768.1"/>
    </source>
</evidence>
<keyword evidence="2" id="KW-1133">Transmembrane helix</keyword>
<keyword evidence="2" id="KW-0472">Membrane</keyword>
<organism evidence="3 4">
    <name type="scientific">Albidovulum inexpectatum</name>
    <dbReference type="NCBI Taxonomy" id="196587"/>
    <lineage>
        <taxon>Bacteria</taxon>
        <taxon>Pseudomonadati</taxon>
        <taxon>Pseudomonadota</taxon>
        <taxon>Alphaproteobacteria</taxon>
        <taxon>Rhodobacterales</taxon>
        <taxon>Paracoccaceae</taxon>
        <taxon>Albidovulum</taxon>
    </lineage>
</organism>
<feature type="transmembrane region" description="Helical" evidence="2">
    <location>
        <begin position="352"/>
        <end position="377"/>
    </location>
</feature>
<dbReference type="Proteomes" id="UP000239736">
    <property type="component" value="Unassembled WGS sequence"/>
</dbReference>
<feature type="transmembrane region" description="Helical" evidence="2">
    <location>
        <begin position="228"/>
        <end position="252"/>
    </location>
</feature>
<dbReference type="Gene3D" id="1.20.1250.20">
    <property type="entry name" value="MFS general substrate transporter like domains"/>
    <property type="match status" value="1"/>
</dbReference>
<comment type="caution">
    <text evidence="3">The sequence shown here is derived from an EMBL/GenBank/DDBJ whole genome shotgun (WGS) entry which is preliminary data.</text>
</comment>
<dbReference type="AlphaFoldDB" id="A0A2S5JHC4"/>
<feature type="transmembrane region" description="Helical" evidence="2">
    <location>
        <begin position="258"/>
        <end position="280"/>
    </location>
</feature>
<evidence type="ECO:0000256" key="2">
    <source>
        <dbReference type="SAM" id="Phobius"/>
    </source>
</evidence>
<feature type="transmembrane region" description="Helical" evidence="2">
    <location>
        <begin position="25"/>
        <end position="43"/>
    </location>
</feature>
<keyword evidence="4" id="KW-1185">Reference proteome</keyword>
<evidence type="ECO:0000256" key="1">
    <source>
        <dbReference type="ARBA" id="ARBA00009617"/>
    </source>
</evidence>
<proteinExistence type="inferred from homology"/>
<feature type="transmembrane region" description="Helical" evidence="2">
    <location>
        <begin position="91"/>
        <end position="109"/>
    </location>
</feature>
<protein>
    <submittedName>
        <fullName evidence="3">Na+/melibiose symporter-like transporter</fullName>
    </submittedName>
</protein>
<dbReference type="RefSeq" id="WP_245873109.1">
    <property type="nucleotide sequence ID" value="NZ_PRDS01000004.1"/>
</dbReference>
<dbReference type="SUPFAM" id="SSF103473">
    <property type="entry name" value="MFS general substrate transporter"/>
    <property type="match status" value="1"/>
</dbReference>
<dbReference type="InterPro" id="IPR036259">
    <property type="entry name" value="MFS_trans_sf"/>
</dbReference>
<keyword evidence="2" id="KW-0812">Transmembrane</keyword>
<evidence type="ECO:0000313" key="4">
    <source>
        <dbReference type="Proteomes" id="UP000239736"/>
    </source>
</evidence>
<sequence length="425" mass="42513">MTAPATSPAESPVARGGAVDPATGARVAVFGAMLATAGLPLYIHLPVYAGQVLGLPLATLGVVLMAMRLFDLAQDPFLGRLTDRLALSGATLARLSALGLAAGFLMLFVAPMPGLAWLVAALMLLFTAFSLATILLYGRGVAIGGGRHGQLALAGWREAGIIAGIVLAAALPDLLGRAVPGAGAWRVFGVVLAALCLVALAVSRGLWSGPVAPAAPLTRAALSRSGAGGLIALAFVNALPVAFTSTLFLFFVGDYLRLPGMAGVFLILFFVAAGLSAPLWSRLARRAGARPTLIAGMALAVAAFVFAGVLQPGDAVAFAAISAASGAALGADMVILPALFSAALARAGLAPGLAFGLWSLAGKAALGLAAGVALPLLQIAGFEPGGDSPARAMGALLILYAGLPCILKLGVILWVARHPLDGESA</sequence>
<dbReference type="GO" id="GO:0008643">
    <property type="term" value="P:carbohydrate transport"/>
    <property type="evidence" value="ECO:0007669"/>
    <property type="project" value="InterPro"/>
</dbReference>
<dbReference type="PANTHER" id="PTHR11328:SF24">
    <property type="entry name" value="MAJOR FACILITATOR SUPERFAMILY (MFS) PROFILE DOMAIN-CONTAINING PROTEIN"/>
    <property type="match status" value="1"/>
</dbReference>
<feature type="transmembrane region" description="Helical" evidence="2">
    <location>
        <begin position="316"/>
        <end position="340"/>
    </location>
</feature>
<name>A0A2S5JHC4_9RHOB</name>
<dbReference type="GO" id="GO:0005886">
    <property type="term" value="C:plasma membrane"/>
    <property type="evidence" value="ECO:0007669"/>
    <property type="project" value="TreeGrafter"/>
</dbReference>